<keyword evidence="3 6" id="KW-0812">Transmembrane</keyword>
<dbReference type="VEuPathDB" id="AmoebaDB:ACA1_096020"/>
<keyword evidence="4 6" id="KW-1133">Transmembrane helix</keyword>
<comment type="subcellular location">
    <subcellularLocation>
        <location evidence="1">Membrane</location>
    </subcellularLocation>
</comment>
<dbReference type="AlphaFoldDB" id="L8GXE2"/>
<accession>L8GXE2</accession>
<comment type="similarity">
    <text evidence="2">Belongs to the UPF0057 (PMP3) family.</text>
</comment>
<dbReference type="PANTHER" id="PTHR21659">
    <property type="entry name" value="HYDROPHOBIC PROTEIN RCI2 LOW TEMPERATURE AND SALT RESPONSIVE PROTEIN LTI6 -RELATED"/>
    <property type="match status" value="1"/>
</dbReference>
<evidence type="ECO:0000313" key="7">
    <source>
        <dbReference type="EMBL" id="ELR12942.1"/>
    </source>
</evidence>
<evidence type="ECO:0000256" key="4">
    <source>
        <dbReference type="ARBA" id="ARBA00022989"/>
    </source>
</evidence>
<dbReference type="EMBL" id="KB008103">
    <property type="protein sequence ID" value="ELR12942.1"/>
    <property type="molecule type" value="Genomic_DNA"/>
</dbReference>
<evidence type="ECO:0000256" key="5">
    <source>
        <dbReference type="ARBA" id="ARBA00023136"/>
    </source>
</evidence>
<dbReference type="RefSeq" id="XP_004338764.1">
    <property type="nucleotide sequence ID" value="XM_004338716.1"/>
</dbReference>
<gene>
    <name evidence="7" type="ORF">ACA1_096020</name>
    <name evidence="8" type="ORF">ACA1_382090</name>
</gene>
<keyword evidence="9" id="KW-1185">Reference proteome</keyword>
<proteinExistence type="inferred from homology"/>
<evidence type="ECO:0000313" key="8">
    <source>
        <dbReference type="EMBL" id="ELR16751.1"/>
    </source>
</evidence>
<dbReference type="GeneID" id="14917505"/>
<dbReference type="OMA" id="VHAIWVI"/>
<dbReference type="VEuPathDB" id="AmoebaDB:ACA1_382090"/>
<dbReference type="GO" id="GO:0016020">
    <property type="term" value="C:membrane"/>
    <property type="evidence" value="ECO:0007669"/>
    <property type="project" value="UniProtKB-SubCell"/>
</dbReference>
<protein>
    <submittedName>
        <fullName evidence="8">Uncharacterized protein</fullName>
    </submittedName>
</protein>
<dbReference type="Pfam" id="PF01679">
    <property type="entry name" value="Pmp3"/>
    <property type="match status" value="1"/>
</dbReference>
<dbReference type="RefSeq" id="XP_004334955.1">
    <property type="nucleotide sequence ID" value="XM_004334907.1"/>
</dbReference>
<dbReference type="InterPro" id="IPR000612">
    <property type="entry name" value="PMP3"/>
</dbReference>
<keyword evidence="5 6" id="KW-0472">Membrane</keyword>
<evidence type="ECO:0000313" key="9">
    <source>
        <dbReference type="Proteomes" id="UP000011083"/>
    </source>
</evidence>
<name>L8GXE2_ACACF</name>
<dbReference type="GeneID" id="14913359"/>
<evidence type="ECO:0000256" key="1">
    <source>
        <dbReference type="ARBA" id="ARBA00004370"/>
    </source>
</evidence>
<dbReference type="PANTHER" id="PTHR21659:SF112">
    <property type="entry name" value="PROTEIN SNA2-RELATED"/>
    <property type="match status" value="1"/>
</dbReference>
<reference evidence="8 9" key="1">
    <citation type="journal article" date="2013" name="Genome Biol.">
        <title>Genome of Acanthamoeba castellanii highlights extensive lateral gene transfer and early evolution of tyrosine kinase signaling.</title>
        <authorList>
            <person name="Clarke M."/>
            <person name="Lohan A.J."/>
            <person name="Liu B."/>
            <person name="Lagkouvardos I."/>
            <person name="Roy S."/>
            <person name="Zafar N."/>
            <person name="Bertelli C."/>
            <person name="Schilde C."/>
            <person name="Kianianmomeni A."/>
            <person name="Burglin T.R."/>
            <person name="Frech C."/>
            <person name="Turcotte B."/>
            <person name="Kopec K.O."/>
            <person name="Synnott J.M."/>
            <person name="Choo C."/>
            <person name="Paponov I."/>
            <person name="Finkler A."/>
            <person name="Soon Heng Tan C."/>
            <person name="Hutchins A.P."/>
            <person name="Weinmeier T."/>
            <person name="Rattei T."/>
            <person name="Chu J.S."/>
            <person name="Gimenez G."/>
            <person name="Irimia M."/>
            <person name="Rigden D.J."/>
            <person name="Fitzpatrick D.A."/>
            <person name="Lorenzo-Morales J."/>
            <person name="Bateman A."/>
            <person name="Chiu C.H."/>
            <person name="Tang P."/>
            <person name="Hegemann P."/>
            <person name="Fromm H."/>
            <person name="Raoult D."/>
            <person name="Greub G."/>
            <person name="Miranda-Saavedra D."/>
            <person name="Chen N."/>
            <person name="Nash P."/>
            <person name="Ginger M.L."/>
            <person name="Horn M."/>
            <person name="Schaap P."/>
            <person name="Caler L."/>
            <person name="Loftus B."/>
        </authorList>
    </citation>
    <scope>NUCLEOTIDE SEQUENCE [LARGE SCALE GENOMIC DNA]</scope>
    <source>
        <strain evidence="8 9">Neff</strain>
    </source>
</reference>
<dbReference type="KEGG" id="acan:ACA1_096020"/>
<dbReference type="KEGG" id="acan:ACA1_382090"/>
<sequence length="68" mass="7334">MVDAATRLTVGDILLLILGILLPPLPVLIKRGCGCQFLLNILLCIIGLWIGGVIHAWYIVCSTYGEAL</sequence>
<dbReference type="EMBL" id="KB007982">
    <property type="protein sequence ID" value="ELR16751.1"/>
    <property type="molecule type" value="Genomic_DNA"/>
</dbReference>
<dbReference type="Proteomes" id="UP000011083">
    <property type="component" value="Unassembled WGS sequence"/>
</dbReference>
<feature type="transmembrane region" description="Helical" evidence="6">
    <location>
        <begin position="37"/>
        <end position="60"/>
    </location>
</feature>
<evidence type="ECO:0000256" key="2">
    <source>
        <dbReference type="ARBA" id="ARBA00009530"/>
    </source>
</evidence>
<evidence type="ECO:0000256" key="6">
    <source>
        <dbReference type="SAM" id="Phobius"/>
    </source>
</evidence>
<evidence type="ECO:0000256" key="3">
    <source>
        <dbReference type="ARBA" id="ARBA00022692"/>
    </source>
</evidence>
<feature type="transmembrane region" description="Helical" evidence="6">
    <location>
        <begin position="6"/>
        <end position="25"/>
    </location>
</feature>
<organism evidence="8 9">
    <name type="scientific">Acanthamoeba castellanii (strain ATCC 30010 / Neff)</name>
    <dbReference type="NCBI Taxonomy" id="1257118"/>
    <lineage>
        <taxon>Eukaryota</taxon>
        <taxon>Amoebozoa</taxon>
        <taxon>Discosea</taxon>
        <taxon>Longamoebia</taxon>
        <taxon>Centramoebida</taxon>
        <taxon>Acanthamoebidae</taxon>
        <taxon>Acanthamoeba</taxon>
    </lineage>
</organism>